<feature type="region of interest" description="Disordered" evidence="1">
    <location>
        <begin position="572"/>
        <end position="591"/>
    </location>
</feature>
<evidence type="ECO:0000256" key="1">
    <source>
        <dbReference type="SAM" id="MobiDB-lite"/>
    </source>
</evidence>
<feature type="chain" id="PRO_5014443532" description="VWFA domain-containing protein" evidence="2">
    <location>
        <begin position="19"/>
        <end position="725"/>
    </location>
</feature>
<evidence type="ECO:0000313" key="3">
    <source>
        <dbReference type="EMBL" id="PNH08759.1"/>
    </source>
</evidence>
<protein>
    <recommendedName>
        <fullName evidence="5">VWFA domain-containing protein</fullName>
    </recommendedName>
</protein>
<keyword evidence="2" id="KW-0732">Signal</keyword>
<dbReference type="AlphaFoldDB" id="A0A2J8A898"/>
<feature type="region of interest" description="Disordered" evidence="1">
    <location>
        <begin position="170"/>
        <end position="201"/>
    </location>
</feature>
<gene>
    <name evidence="3" type="ORF">TSOC_004644</name>
</gene>
<evidence type="ECO:0008006" key="5">
    <source>
        <dbReference type="Google" id="ProtNLM"/>
    </source>
</evidence>
<feature type="compositionally biased region" description="Low complexity" evidence="1">
    <location>
        <begin position="186"/>
        <end position="199"/>
    </location>
</feature>
<accession>A0A2J8A898</accession>
<dbReference type="EMBL" id="PGGS01000116">
    <property type="protein sequence ID" value="PNH08759.1"/>
    <property type="molecule type" value="Genomic_DNA"/>
</dbReference>
<dbReference type="OrthoDB" id="546285at2759"/>
<feature type="region of interest" description="Disordered" evidence="1">
    <location>
        <begin position="598"/>
        <end position="632"/>
    </location>
</feature>
<evidence type="ECO:0000313" key="4">
    <source>
        <dbReference type="Proteomes" id="UP000236333"/>
    </source>
</evidence>
<name>A0A2J8A898_9CHLO</name>
<feature type="signal peptide" evidence="2">
    <location>
        <begin position="1"/>
        <end position="18"/>
    </location>
</feature>
<evidence type="ECO:0000256" key="2">
    <source>
        <dbReference type="SAM" id="SignalP"/>
    </source>
</evidence>
<sequence>MARLVLLLDALHASTCAALREALFRFANVLAVTATSHDGPPDVGLAIVARVGAGVQLQVVYKPSRFVLRDFQRVLTRLREQEAWASPDTRKLALALRSLVQHLARESPPVPVPTRVVVVAHSFTPPAGGLLSKVLEEAAHSLINVSFVRLNSEQSLEVFRSSITACADAPTSSMLPGDQMPGLGQPAALEPSEAAAAPGRAGGGDGADAIALDAAAAAAAAMFSRAVATHENADFCSIIAGPLALEHLTMGWVQQLTQPLAPPEVLLLLPRCPSAAGEHSTTLPPPEQVALRCQLASQLSALVKKCTPCPVCHCHGMPTAPLLPRAPQPSYCCVDGVALLPPEAAPPDPLTVRIGELHELRLSGRGGMPQGVVDEPQQQYGSVLPPLATRPPVRLSVERAVPMQEVDESLLYGWPQVLLPCGPRGLAELSDERRGGGDSGRNGATGADECSAGALAALSQGAALLASAYTSLCDGPIGQLPPVAASFKQWYVLLPGSGCFLVRQMACREQLVPLQPVPPPAEALSPSALAAAESALGLLPGWDGVAVARAAPAPPNVVSIVQAPLEASQAAADALAREGGDASSRAASETPLAGAAPLCGAEAGGGIQPNPDQPPAAKPVTDSAIGPATGDAGGISAPVAATTATAAGEPAPAPLPFSPLLLSCGCHEVLAALLRDSVLSRQPRRLPLQALAARWQTALSPHWRPASSSSSCPFVSSMCQRLRSL</sequence>
<proteinExistence type="predicted"/>
<reference evidence="3 4" key="1">
    <citation type="journal article" date="2017" name="Mol. Biol. Evol.">
        <title>The 4-celled Tetrabaena socialis nuclear genome reveals the essential components for genetic control of cell number at the origin of multicellularity in the volvocine lineage.</title>
        <authorList>
            <person name="Featherston J."/>
            <person name="Arakaki Y."/>
            <person name="Hanschen E.R."/>
            <person name="Ferris P.J."/>
            <person name="Michod R.E."/>
            <person name="Olson B.J.S.C."/>
            <person name="Nozaki H."/>
            <person name="Durand P.M."/>
        </authorList>
    </citation>
    <scope>NUCLEOTIDE SEQUENCE [LARGE SCALE GENOMIC DNA]</scope>
    <source>
        <strain evidence="3 4">NIES-571</strain>
    </source>
</reference>
<comment type="caution">
    <text evidence="3">The sequence shown here is derived from an EMBL/GenBank/DDBJ whole genome shotgun (WGS) entry which is preliminary data.</text>
</comment>
<organism evidence="3 4">
    <name type="scientific">Tetrabaena socialis</name>
    <dbReference type="NCBI Taxonomy" id="47790"/>
    <lineage>
        <taxon>Eukaryota</taxon>
        <taxon>Viridiplantae</taxon>
        <taxon>Chlorophyta</taxon>
        <taxon>core chlorophytes</taxon>
        <taxon>Chlorophyceae</taxon>
        <taxon>CS clade</taxon>
        <taxon>Chlamydomonadales</taxon>
        <taxon>Tetrabaenaceae</taxon>
        <taxon>Tetrabaena</taxon>
    </lineage>
</organism>
<keyword evidence="4" id="KW-1185">Reference proteome</keyword>
<dbReference type="Proteomes" id="UP000236333">
    <property type="component" value="Unassembled WGS sequence"/>
</dbReference>